<protein>
    <submittedName>
        <fullName evidence="3">Lipolytic protein G-D-S-L family</fullName>
    </submittedName>
</protein>
<sequence length="203" mass="23202">MKKFMKSLLLLMVFLLVFSTSAFAKSENAKPFLVALGDSIPYGYNLGQTNASPSQEAFPYLMGKEADLRVRNLGVPGATTEDLLDALKNDQKYRQAVRHSDYITLNIGNNDLLRALGRAAEESENDEKKFEYLLQKYINESGVFTNLQQIIMEIERLTDSPVIIYNIYNPFDKNDFKERELHVIAERILPGLNVINRMAIQFR</sequence>
<feature type="chain" id="PRO_5018300115" evidence="1">
    <location>
        <begin position="25"/>
        <end position="203"/>
    </location>
</feature>
<evidence type="ECO:0000256" key="1">
    <source>
        <dbReference type="SAM" id="SignalP"/>
    </source>
</evidence>
<dbReference type="InterPro" id="IPR013830">
    <property type="entry name" value="SGNH_hydro"/>
</dbReference>
<keyword evidence="1" id="KW-0732">Signal</keyword>
<dbReference type="Proteomes" id="UP000278746">
    <property type="component" value="Unassembled WGS sequence"/>
</dbReference>
<dbReference type="EMBL" id="RHIB01000001">
    <property type="protein sequence ID" value="RNA69991.1"/>
    <property type="molecule type" value="Genomic_DNA"/>
</dbReference>
<accession>A0A3M7TXH9</accession>
<feature type="domain" description="SGNH hydrolase-type esterase" evidence="2">
    <location>
        <begin position="35"/>
        <end position="175"/>
    </location>
</feature>
<keyword evidence="4" id="KW-1185">Reference proteome</keyword>
<proteinExistence type="predicted"/>
<feature type="signal peptide" evidence="1">
    <location>
        <begin position="1"/>
        <end position="24"/>
    </location>
</feature>
<evidence type="ECO:0000313" key="4">
    <source>
        <dbReference type="Proteomes" id="UP000278746"/>
    </source>
</evidence>
<dbReference type="InterPro" id="IPR036514">
    <property type="entry name" value="SGNH_hydro_sf"/>
</dbReference>
<organism evidence="3 4">
    <name type="scientific">Alteribacter keqinensis</name>
    <dbReference type="NCBI Taxonomy" id="2483800"/>
    <lineage>
        <taxon>Bacteria</taxon>
        <taxon>Bacillati</taxon>
        <taxon>Bacillota</taxon>
        <taxon>Bacilli</taxon>
        <taxon>Bacillales</taxon>
        <taxon>Bacillaceae</taxon>
        <taxon>Alteribacter</taxon>
    </lineage>
</organism>
<evidence type="ECO:0000313" key="3">
    <source>
        <dbReference type="EMBL" id="RNA69991.1"/>
    </source>
</evidence>
<dbReference type="AlphaFoldDB" id="A0A3M7TXH9"/>
<dbReference type="RefSeq" id="WP_122897503.1">
    <property type="nucleotide sequence ID" value="NZ_RHIB01000001.1"/>
</dbReference>
<reference evidence="3 4" key="1">
    <citation type="submission" date="2018-10" db="EMBL/GenBank/DDBJ databases">
        <title>Bacillus Keqinensis sp. nov., a moderately halophilic bacterium isolated from a saline-alkaline lake.</title>
        <authorList>
            <person name="Wang H."/>
        </authorList>
    </citation>
    <scope>NUCLEOTIDE SEQUENCE [LARGE SCALE GENOMIC DNA]</scope>
    <source>
        <strain evidence="3 4">KQ-3</strain>
    </source>
</reference>
<dbReference type="SUPFAM" id="SSF52266">
    <property type="entry name" value="SGNH hydrolase"/>
    <property type="match status" value="1"/>
</dbReference>
<comment type="caution">
    <text evidence="3">The sequence shown here is derived from an EMBL/GenBank/DDBJ whole genome shotgun (WGS) entry which is preliminary data.</text>
</comment>
<gene>
    <name evidence="3" type="ORF">EBO34_08685</name>
</gene>
<dbReference type="Pfam" id="PF13472">
    <property type="entry name" value="Lipase_GDSL_2"/>
    <property type="match status" value="1"/>
</dbReference>
<evidence type="ECO:0000259" key="2">
    <source>
        <dbReference type="Pfam" id="PF13472"/>
    </source>
</evidence>
<dbReference type="OrthoDB" id="2596050at2"/>
<name>A0A3M7TXH9_9BACI</name>
<dbReference type="Gene3D" id="3.40.50.1110">
    <property type="entry name" value="SGNH hydrolase"/>
    <property type="match status" value="1"/>
</dbReference>